<organism evidence="2 3">
    <name type="scientific">Pelosinus baikalensis</name>
    <dbReference type="NCBI Taxonomy" id="2892015"/>
    <lineage>
        <taxon>Bacteria</taxon>
        <taxon>Bacillati</taxon>
        <taxon>Bacillota</taxon>
        <taxon>Negativicutes</taxon>
        <taxon>Selenomonadales</taxon>
        <taxon>Sporomusaceae</taxon>
        <taxon>Pelosinus</taxon>
    </lineage>
</organism>
<reference evidence="2" key="1">
    <citation type="submission" date="2021-11" db="EMBL/GenBank/DDBJ databases">
        <title>Description of a new species Pelosinus isolated from the bottom sediments of Lake Baikal.</title>
        <authorList>
            <person name="Zakharyuk A."/>
        </authorList>
    </citation>
    <scope>NUCLEOTIDE SEQUENCE</scope>
    <source>
        <strain evidence="2">Bkl1</strain>
    </source>
</reference>
<feature type="transmembrane region" description="Helical" evidence="1">
    <location>
        <begin position="64"/>
        <end position="84"/>
    </location>
</feature>
<keyword evidence="3" id="KW-1185">Reference proteome</keyword>
<proteinExistence type="predicted"/>
<evidence type="ECO:0000313" key="2">
    <source>
        <dbReference type="EMBL" id="MCC5463762.1"/>
    </source>
</evidence>
<keyword evidence="1" id="KW-0472">Membrane</keyword>
<gene>
    <name evidence="2" type="ORF">LMF89_00110</name>
</gene>
<dbReference type="Proteomes" id="UP001165492">
    <property type="component" value="Unassembled WGS sequence"/>
</dbReference>
<feature type="transmembrane region" description="Helical" evidence="1">
    <location>
        <begin position="91"/>
        <end position="114"/>
    </location>
</feature>
<protein>
    <recommendedName>
        <fullName evidence="4">Transmembrane protein</fullName>
    </recommendedName>
</protein>
<dbReference type="RefSeq" id="WP_229533311.1">
    <property type="nucleotide sequence ID" value="NZ_JAJHJB010000001.1"/>
</dbReference>
<evidence type="ECO:0000313" key="3">
    <source>
        <dbReference type="Proteomes" id="UP001165492"/>
    </source>
</evidence>
<dbReference type="EMBL" id="JAJHJB010000001">
    <property type="protein sequence ID" value="MCC5463762.1"/>
    <property type="molecule type" value="Genomic_DNA"/>
</dbReference>
<comment type="caution">
    <text evidence="2">The sequence shown here is derived from an EMBL/GenBank/DDBJ whole genome shotgun (WGS) entry which is preliminary data.</text>
</comment>
<evidence type="ECO:0000256" key="1">
    <source>
        <dbReference type="SAM" id="Phobius"/>
    </source>
</evidence>
<accession>A0ABS8HKQ2</accession>
<feature type="transmembrane region" description="Helical" evidence="1">
    <location>
        <begin position="37"/>
        <end position="58"/>
    </location>
</feature>
<evidence type="ECO:0008006" key="4">
    <source>
        <dbReference type="Google" id="ProtNLM"/>
    </source>
</evidence>
<keyword evidence="1" id="KW-1133">Transmembrane helix</keyword>
<name>A0ABS8HKQ2_9FIRM</name>
<sequence length="174" mass="18927">MDSETTNQNGVLEIERRSLNEATIQSYKQEMREKQNIYKGIIGGGIAALVGAITWAVITEMTGYQIGWMAVGVGLLVGYSVRIMGKGVDMVFGVVGAILALIGCLGGNILTVAFDISSNHGTPILSVISQMNVQVLINIIEKTFSPMDLLFYGLAIYEGFKYSIIQIEVKEKKD</sequence>
<keyword evidence="1" id="KW-0812">Transmembrane</keyword>